<dbReference type="AlphaFoldDB" id="A0A2P2NI22"/>
<sequence length="34" mass="4004">MFFSVICFLIYVLPRLLYSFHYAYGLTIIVTVIS</sequence>
<dbReference type="EMBL" id="GGEC01061642">
    <property type="protein sequence ID" value="MBX42126.1"/>
    <property type="molecule type" value="Transcribed_RNA"/>
</dbReference>
<accession>A0A2P2NI22</accession>
<proteinExistence type="predicted"/>
<evidence type="ECO:0000313" key="1">
    <source>
        <dbReference type="EMBL" id="MBX42126.1"/>
    </source>
</evidence>
<name>A0A2P2NI22_RHIMU</name>
<reference evidence="1" key="1">
    <citation type="submission" date="2018-02" db="EMBL/GenBank/DDBJ databases">
        <title>Rhizophora mucronata_Transcriptome.</title>
        <authorList>
            <person name="Meera S.P."/>
            <person name="Sreeshan A."/>
            <person name="Augustine A."/>
        </authorList>
    </citation>
    <scope>NUCLEOTIDE SEQUENCE</scope>
    <source>
        <tissue evidence="1">Leaf</tissue>
    </source>
</reference>
<organism evidence="1">
    <name type="scientific">Rhizophora mucronata</name>
    <name type="common">Asiatic mangrove</name>
    <dbReference type="NCBI Taxonomy" id="61149"/>
    <lineage>
        <taxon>Eukaryota</taxon>
        <taxon>Viridiplantae</taxon>
        <taxon>Streptophyta</taxon>
        <taxon>Embryophyta</taxon>
        <taxon>Tracheophyta</taxon>
        <taxon>Spermatophyta</taxon>
        <taxon>Magnoliopsida</taxon>
        <taxon>eudicotyledons</taxon>
        <taxon>Gunneridae</taxon>
        <taxon>Pentapetalae</taxon>
        <taxon>rosids</taxon>
        <taxon>fabids</taxon>
        <taxon>Malpighiales</taxon>
        <taxon>Rhizophoraceae</taxon>
        <taxon>Rhizophora</taxon>
    </lineage>
</organism>
<protein>
    <submittedName>
        <fullName evidence="1">Uncharacterized protein</fullName>
    </submittedName>
</protein>